<dbReference type="Proteomes" id="UP000298652">
    <property type="component" value="Chromosome 9"/>
</dbReference>
<evidence type="ECO:0000313" key="2">
    <source>
        <dbReference type="Proteomes" id="UP000298652"/>
    </source>
</evidence>
<dbReference type="EMBL" id="CM016560">
    <property type="protein sequence ID" value="TKV96208.1"/>
    <property type="molecule type" value="Genomic_DNA"/>
</dbReference>
<accession>A0A4U6T6W1</accession>
<evidence type="ECO:0000313" key="1">
    <source>
        <dbReference type="EMBL" id="TKV96208.1"/>
    </source>
</evidence>
<gene>
    <name evidence="1" type="ORF">SEVIR_9G414800v2</name>
</gene>
<protein>
    <submittedName>
        <fullName evidence="1">Uncharacterized protein</fullName>
    </submittedName>
</protein>
<keyword evidence="2" id="KW-1185">Reference proteome</keyword>
<reference evidence="1" key="1">
    <citation type="submission" date="2019-03" db="EMBL/GenBank/DDBJ databases">
        <title>WGS assembly of Setaria viridis.</title>
        <authorList>
            <person name="Huang P."/>
            <person name="Jenkins J."/>
            <person name="Grimwood J."/>
            <person name="Barry K."/>
            <person name="Healey A."/>
            <person name="Mamidi S."/>
            <person name="Sreedasyam A."/>
            <person name="Shu S."/>
            <person name="Feldman M."/>
            <person name="Wu J."/>
            <person name="Yu Y."/>
            <person name="Chen C."/>
            <person name="Johnson J."/>
            <person name="Rokhsar D."/>
            <person name="Baxter I."/>
            <person name="Schmutz J."/>
            <person name="Brutnell T."/>
            <person name="Kellogg E."/>
        </authorList>
    </citation>
    <scope>NUCLEOTIDE SEQUENCE [LARGE SCALE GENOMIC DNA]</scope>
</reference>
<organism evidence="1 2">
    <name type="scientific">Setaria viridis</name>
    <name type="common">Green bristlegrass</name>
    <name type="synonym">Setaria italica subsp. viridis</name>
    <dbReference type="NCBI Taxonomy" id="4556"/>
    <lineage>
        <taxon>Eukaryota</taxon>
        <taxon>Viridiplantae</taxon>
        <taxon>Streptophyta</taxon>
        <taxon>Embryophyta</taxon>
        <taxon>Tracheophyta</taxon>
        <taxon>Spermatophyta</taxon>
        <taxon>Magnoliopsida</taxon>
        <taxon>Liliopsida</taxon>
        <taxon>Poales</taxon>
        <taxon>Poaceae</taxon>
        <taxon>PACMAD clade</taxon>
        <taxon>Panicoideae</taxon>
        <taxon>Panicodae</taxon>
        <taxon>Paniceae</taxon>
        <taxon>Cenchrinae</taxon>
        <taxon>Setaria</taxon>
    </lineage>
</organism>
<dbReference type="AlphaFoldDB" id="A0A4U6T6W1"/>
<proteinExistence type="predicted"/>
<name>A0A4U6T6W1_SETVI</name>
<sequence length="146" mass="16708">MRSMRVPAPGFPHATTVSPCTVRFGTCKDQFEEARTRPDRWLEMGEAARRRRENSGRPRCSRQQWVYGRGRTCACGMEIGAVGYWGWIKPTAIPSFAHMPLFIWPVLLAFFSTDFVTLDQHAAHVNVVILRFETVILNEKLRILNG</sequence>
<dbReference type="Gramene" id="TKV96208">
    <property type="protein sequence ID" value="TKV96208"/>
    <property type="gene ID" value="SEVIR_9G414800v2"/>
</dbReference>